<proteinExistence type="predicted"/>
<feature type="transmembrane region" description="Helical" evidence="1">
    <location>
        <begin position="74"/>
        <end position="93"/>
    </location>
</feature>
<dbReference type="Proteomes" id="UP001183619">
    <property type="component" value="Unassembled WGS sequence"/>
</dbReference>
<accession>A0ABU2B5U2</accession>
<protein>
    <submittedName>
        <fullName evidence="2">Uncharacterized protein</fullName>
    </submittedName>
</protein>
<feature type="transmembrane region" description="Helical" evidence="1">
    <location>
        <begin position="20"/>
        <end position="39"/>
    </location>
</feature>
<name>A0ABU2B5U2_9CORY</name>
<gene>
    <name evidence="2" type="ORF">J2S37_000523</name>
</gene>
<keyword evidence="1" id="KW-0472">Membrane</keyword>
<keyword evidence="3" id="KW-1185">Reference proteome</keyword>
<keyword evidence="1" id="KW-1133">Transmembrane helix</keyword>
<organism evidence="2 3">
    <name type="scientific">Corynebacterium felinum</name>
    <dbReference type="NCBI Taxonomy" id="131318"/>
    <lineage>
        <taxon>Bacteria</taxon>
        <taxon>Bacillati</taxon>
        <taxon>Actinomycetota</taxon>
        <taxon>Actinomycetes</taxon>
        <taxon>Mycobacteriales</taxon>
        <taxon>Corynebacteriaceae</taxon>
        <taxon>Corynebacterium</taxon>
    </lineage>
</organism>
<evidence type="ECO:0000313" key="2">
    <source>
        <dbReference type="EMBL" id="MDR7353985.1"/>
    </source>
</evidence>
<reference evidence="2 3" key="1">
    <citation type="submission" date="2023-07" db="EMBL/GenBank/DDBJ databases">
        <title>Sequencing the genomes of 1000 actinobacteria strains.</title>
        <authorList>
            <person name="Klenk H.-P."/>
        </authorList>
    </citation>
    <scope>NUCLEOTIDE SEQUENCE [LARGE SCALE GENOMIC DNA]</scope>
    <source>
        <strain evidence="2 3">DSM 44508</strain>
    </source>
</reference>
<dbReference type="EMBL" id="JAVDYF010000001">
    <property type="protein sequence ID" value="MDR7353985.1"/>
    <property type="molecule type" value="Genomic_DNA"/>
</dbReference>
<feature type="transmembrane region" description="Helical" evidence="1">
    <location>
        <begin position="51"/>
        <end position="68"/>
    </location>
</feature>
<evidence type="ECO:0000256" key="1">
    <source>
        <dbReference type="SAM" id="Phobius"/>
    </source>
</evidence>
<evidence type="ECO:0000313" key="3">
    <source>
        <dbReference type="Proteomes" id="UP001183619"/>
    </source>
</evidence>
<comment type="caution">
    <text evidence="2">The sequence shown here is derived from an EMBL/GenBank/DDBJ whole genome shotgun (WGS) entry which is preliminary data.</text>
</comment>
<sequence>MDLHMRSHPHVTTSLWIKENLHFAIIPLIALVIFATAARPLFSAQVWKAKVALWGVAATVLLWGIAYLGPEKHAFATVISVIAGLMIFTMAALGERKQQNNADQHKVAV</sequence>
<keyword evidence="1" id="KW-0812">Transmembrane</keyword>